<reference evidence="2 3" key="1">
    <citation type="submission" date="2013-08" db="EMBL/GenBank/DDBJ databases">
        <authorList>
            <person name="Durkin A.S."/>
            <person name="Haft D.R."/>
            <person name="McCorrison J."/>
            <person name="Torralba M."/>
            <person name="Gillis M."/>
            <person name="Haft D.H."/>
            <person name="Methe B."/>
            <person name="Sutton G."/>
            <person name="Nelson K.E."/>
        </authorList>
    </citation>
    <scope>NUCLEOTIDE SEQUENCE [LARGE SCALE GENOMIC DNA]</scope>
    <source>
        <strain evidence="2 3">F0067</strain>
    </source>
</reference>
<sequence>MFGANIRKENGNGALYALFSHDTPPQPASKGDPTGGRRLGTRATKHCQHAGAGGQYYEFI</sequence>
<comment type="caution">
    <text evidence="2">The sequence shown here is derived from an EMBL/GenBank/DDBJ whole genome shotgun (WGS) entry which is preliminary data.</text>
</comment>
<keyword evidence="3" id="KW-1185">Reference proteome</keyword>
<protein>
    <submittedName>
        <fullName evidence="2">Uncharacterized protein</fullName>
    </submittedName>
</protein>
<accession>U2QN63</accession>
<dbReference type="EMBL" id="AWEY01000007">
    <property type="protein sequence ID" value="ERK40227.1"/>
    <property type="molecule type" value="Genomic_DNA"/>
</dbReference>
<gene>
    <name evidence="2" type="ORF">HMPREF9135_0414</name>
</gene>
<proteinExistence type="predicted"/>
<feature type="region of interest" description="Disordered" evidence="1">
    <location>
        <begin position="16"/>
        <end position="41"/>
    </location>
</feature>
<evidence type="ECO:0000256" key="1">
    <source>
        <dbReference type="SAM" id="MobiDB-lite"/>
    </source>
</evidence>
<evidence type="ECO:0000313" key="3">
    <source>
        <dbReference type="Proteomes" id="UP000016648"/>
    </source>
</evidence>
<name>U2QN63_9BACT</name>
<dbReference type="AlphaFoldDB" id="U2QN63"/>
<dbReference type="Proteomes" id="UP000016648">
    <property type="component" value="Unassembled WGS sequence"/>
</dbReference>
<organism evidence="2 3">
    <name type="scientific">Segatella baroniae F0067</name>
    <dbReference type="NCBI Taxonomy" id="1115809"/>
    <lineage>
        <taxon>Bacteria</taxon>
        <taxon>Pseudomonadati</taxon>
        <taxon>Bacteroidota</taxon>
        <taxon>Bacteroidia</taxon>
        <taxon>Bacteroidales</taxon>
        <taxon>Prevotellaceae</taxon>
        <taxon>Segatella</taxon>
    </lineage>
</organism>
<evidence type="ECO:0000313" key="2">
    <source>
        <dbReference type="EMBL" id="ERK40227.1"/>
    </source>
</evidence>